<protein>
    <recommendedName>
        <fullName evidence="1">Reverse transcriptase domain-containing protein</fullName>
    </recommendedName>
</protein>
<reference evidence="2 3" key="1">
    <citation type="submission" date="2024-04" db="EMBL/GenBank/DDBJ databases">
        <authorList>
            <person name="Fracassetti M."/>
        </authorList>
    </citation>
    <scope>NUCLEOTIDE SEQUENCE [LARGE SCALE GENOMIC DNA]</scope>
</reference>
<dbReference type="Proteomes" id="UP001497516">
    <property type="component" value="Chromosome 3"/>
</dbReference>
<gene>
    <name evidence="2" type="ORF">LTRI10_LOCUS19776</name>
</gene>
<dbReference type="EMBL" id="OZ034816">
    <property type="protein sequence ID" value="CAL1378177.1"/>
    <property type="molecule type" value="Genomic_DNA"/>
</dbReference>
<name>A0AAV2DX86_9ROSI</name>
<accession>A0AAV2DX86</accession>
<sequence>MGFNSTWRGWIQECLRSSSFSVLMNGSPSGYFTPTRGLRQGDPLSPLLFVLCTEGFAALLRKAIAVNKLGGIKVAPRAPRISHLFFADDSYLFLRGSLHECENLIEVLNEYEELSGQRVNLEKSAVCFSGNIALPDQEFLAAILGVGAVGVHDKYLGLPTLIARSKMETFRYLEEKLLERLQGWKQKTLSWAAKETLIKSIALALPLHVMSCFKLPLSLCRLLDKHVARFWWGAEEGQPKIRWKSWRNMCRSKHEGGMGFRRFEHFNQALLAKIGWRILQEPDSLLARVYKGKYFPNGSFLLATARSRLSWGWQSILYGRQLLEAGLRWQIWNGQSASLLHSNWIPQFQLDPPRYNP</sequence>
<dbReference type="InterPro" id="IPR000477">
    <property type="entry name" value="RT_dom"/>
</dbReference>
<evidence type="ECO:0000313" key="3">
    <source>
        <dbReference type="Proteomes" id="UP001497516"/>
    </source>
</evidence>
<dbReference type="AlphaFoldDB" id="A0AAV2DX86"/>
<evidence type="ECO:0000259" key="1">
    <source>
        <dbReference type="PROSITE" id="PS50878"/>
    </source>
</evidence>
<dbReference type="PANTHER" id="PTHR33116">
    <property type="entry name" value="REVERSE TRANSCRIPTASE ZINC-BINDING DOMAIN-CONTAINING PROTEIN-RELATED-RELATED"/>
    <property type="match status" value="1"/>
</dbReference>
<dbReference type="SUPFAM" id="SSF56672">
    <property type="entry name" value="DNA/RNA polymerases"/>
    <property type="match status" value="1"/>
</dbReference>
<dbReference type="InterPro" id="IPR043502">
    <property type="entry name" value="DNA/RNA_pol_sf"/>
</dbReference>
<dbReference type="PANTHER" id="PTHR33116:SF86">
    <property type="entry name" value="REVERSE TRANSCRIPTASE DOMAIN-CONTAINING PROTEIN"/>
    <property type="match status" value="1"/>
</dbReference>
<keyword evidence="3" id="KW-1185">Reference proteome</keyword>
<dbReference type="Pfam" id="PF00078">
    <property type="entry name" value="RVT_1"/>
    <property type="match status" value="1"/>
</dbReference>
<proteinExistence type="predicted"/>
<evidence type="ECO:0000313" key="2">
    <source>
        <dbReference type="EMBL" id="CAL1378177.1"/>
    </source>
</evidence>
<organism evidence="2 3">
    <name type="scientific">Linum trigynum</name>
    <dbReference type="NCBI Taxonomy" id="586398"/>
    <lineage>
        <taxon>Eukaryota</taxon>
        <taxon>Viridiplantae</taxon>
        <taxon>Streptophyta</taxon>
        <taxon>Embryophyta</taxon>
        <taxon>Tracheophyta</taxon>
        <taxon>Spermatophyta</taxon>
        <taxon>Magnoliopsida</taxon>
        <taxon>eudicotyledons</taxon>
        <taxon>Gunneridae</taxon>
        <taxon>Pentapetalae</taxon>
        <taxon>rosids</taxon>
        <taxon>fabids</taxon>
        <taxon>Malpighiales</taxon>
        <taxon>Linaceae</taxon>
        <taxon>Linum</taxon>
    </lineage>
</organism>
<dbReference type="PROSITE" id="PS50878">
    <property type="entry name" value="RT_POL"/>
    <property type="match status" value="1"/>
</dbReference>
<feature type="domain" description="Reverse transcriptase" evidence="1">
    <location>
        <begin position="1"/>
        <end position="148"/>
    </location>
</feature>